<keyword evidence="6" id="KW-0804">Transcription</keyword>
<organism evidence="11">
    <name type="scientific">Diospyros kaki</name>
    <name type="common">Kaki persimmon</name>
    <name type="synonym">Diospyros chinensis</name>
    <dbReference type="NCBI Taxonomy" id="35925"/>
    <lineage>
        <taxon>Eukaryota</taxon>
        <taxon>Viridiplantae</taxon>
        <taxon>Streptophyta</taxon>
        <taxon>Embryophyta</taxon>
        <taxon>Tracheophyta</taxon>
        <taxon>Spermatophyta</taxon>
        <taxon>Magnoliopsida</taxon>
        <taxon>eudicotyledons</taxon>
        <taxon>Gunneridae</taxon>
        <taxon>Pentapetalae</taxon>
        <taxon>asterids</taxon>
        <taxon>Ericales</taxon>
        <taxon>Ebenaceae</taxon>
        <taxon>Diospyros</taxon>
    </lineage>
</organism>
<evidence type="ECO:0000256" key="7">
    <source>
        <dbReference type="ARBA" id="ARBA00023242"/>
    </source>
</evidence>
<dbReference type="PROSITE" id="PS00036">
    <property type="entry name" value="BZIP_BASIC"/>
    <property type="match status" value="1"/>
</dbReference>
<evidence type="ECO:0000256" key="1">
    <source>
        <dbReference type="ARBA" id="ARBA00004123"/>
    </source>
</evidence>
<keyword evidence="8" id="KW-0175">Coiled coil</keyword>
<evidence type="ECO:0000313" key="11">
    <source>
        <dbReference type="EMBL" id="ANG56608.1"/>
    </source>
</evidence>
<keyword evidence="4" id="KW-0238">DNA-binding</keyword>
<evidence type="ECO:0000256" key="3">
    <source>
        <dbReference type="ARBA" id="ARBA00023015"/>
    </source>
</evidence>
<comment type="similarity">
    <text evidence="2">Belongs to the bZIP family.</text>
</comment>
<dbReference type="FunFam" id="1.20.5.170:FF:000019">
    <property type="entry name" value="BZIP family transcription factor"/>
    <property type="match status" value="1"/>
</dbReference>
<feature type="domain" description="DOG1" evidence="10">
    <location>
        <begin position="145"/>
        <end position="355"/>
    </location>
</feature>
<dbReference type="Pfam" id="PF14144">
    <property type="entry name" value="DOG1"/>
    <property type="match status" value="1"/>
</dbReference>
<dbReference type="InterPro" id="IPR004827">
    <property type="entry name" value="bZIP"/>
</dbReference>
<feature type="domain" description="BZIP" evidence="9">
    <location>
        <begin position="76"/>
        <end position="120"/>
    </location>
</feature>
<reference evidence="11" key="1">
    <citation type="journal article" date="2016" name="PLoS ONE">
        <title>Involvement of DkTGA1 Transcription Factor in Anaerobic Response Leading to Persimmon Fruit Postharvest De-Astringency.</title>
        <authorList>
            <person name="Zhu Q.G."/>
            <person name="Wang M.M."/>
            <person name="Gong Z.Y."/>
            <person name="Fang F."/>
            <person name="Sun N.J."/>
            <person name="Li X."/>
            <person name="Grierson D."/>
            <person name="Yin X.R."/>
            <person name="Chen K.S."/>
        </authorList>
    </citation>
    <scope>NUCLEOTIDE SEQUENCE</scope>
</reference>
<dbReference type="GO" id="GO:0006351">
    <property type="term" value="P:DNA-templated transcription"/>
    <property type="evidence" value="ECO:0007669"/>
    <property type="project" value="InterPro"/>
</dbReference>
<evidence type="ECO:0000256" key="5">
    <source>
        <dbReference type="ARBA" id="ARBA00023159"/>
    </source>
</evidence>
<accession>A0A173DR69</accession>
<dbReference type="AlphaFoldDB" id="A0A173DR69"/>
<keyword evidence="3" id="KW-0805">Transcription regulation</keyword>
<evidence type="ECO:0000256" key="8">
    <source>
        <dbReference type="SAM" id="Coils"/>
    </source>
</evidence>
<reference evidence="11" key="2">
    <citation type="submission" date="2016-01" db="EMBL/GenBank/DDBJ databases">
        <authorList>
            <person name="Oliw E.H."/>
        </authorList>
    </citation>
    <scope>NUCLEOTIDE SEQUENCE</scope>
</reference>
<sequence length="360" mass="40683">MTSPTAQFVTSRRLGLYEPIHQISMWTDFKGNEFPNASVSMFDEVLTELNNQSEDNSRGTLGLPSKKFDQEAAKPAEKVLRRLAQNREAARKSRLRKKAYVQELETSRLKLLQLEEELERTRQQGLYIGGGLDTSHLGYSAKSGIMAFEMEYEQWLEGQDKHVCDLKTAMNSHLVDMELRILVDDAMQHYFHLFDMKANAAKADVLYIMSGMWKTSAERFFLWIGGFRPSEVLKVLGPQLDQLTEQQIVEINNLRQSCQQLEDALTHGLDKLQQTVSEAASAGQLGDGGYIPQVMTAVENLEALASFVAQADHLRKGTLQQMSRTLDTRQAARGLVALGEYCQRLRALSMLWAARLHEPA</sequence>
<feature type="coiled-coil region" evidence="8">
    <location>
        <begin position="97"/>
        <end position="124"/>
    </location>
</feature>
<evidence type="ECO:0000259" key="10">
    <source>
        <dbReference type="PROSITE" id="PS51806"/>
    </source>
</evidence>
<comment type="subcellular location">
    <subcellularLocation>
        <location evidence="1">Nucleus</location>
    </subcellularLocation>
</comment>
<dbReference type="EMBL" id="KU589287">
    <property type="protein sequence ID" value="ANG56608.1"/>
    <property type="molecule type" value="mRNA"/>
</dbReference>
<dbReference type="SUPFAM" id="SSF57959">
    <property type="entry name" value="Leucine zipper domain"/>
    <property type="match status" value="1"/>
</dbReference>
<dbReference type="GO" id="GO:0043565">
    <property type="term" value="F:sequence-specific DNA binding"/>
    <property type="evidence" value="ECO:0007669"/>
    <property type="project" value="InterPro"/>
</dbReference>
<dbReference type="SMART" id="SM00338">
    <property type="entry name" value="BRLZ"/>
    <property type="match status" value="1"/>
</dbReference>
<dbReference type="Gene3D" id="1.20.5.170">
    <property type="match status" value="1"/>
</dbReference>
<dbReference type="PROSITE" id="PS50217">
    <property type="entry name" value="BZIP"/>
    <property type="match status" value="1"/>
</dbReference>
<evidence type="ECO:0000259" key="9">
    <source>
        <dbReference type="PROSITE" id="PS50217"/>
    </source>
</evidence>
<dbReference type="PANTHER" id="PTHR45693">
    <property type="entry name" value="TRANSCRIPTION FACTOR TGA9"/>
    <property type="match status" value="1"/>
</dbReference>
<dbReference type="GO" id="GO:0003700">
    <property type="term" value="F:DNA-binding transcription factor activity"/>
    <property type="evidence" value="ECO:0007669"/>
    <property type="project" value="InterPro"/>
</dbReference>
<evidence type="ECO:0000256" key="2">
    <source>
        <dbReference type="ARBA" id="ARBA00007163"/>
    </source>
</evidence>
<dbReference type="Pfam" id="PF00170">
    <property type="entry name" value="bZIP_1"/>
    <property type="match status" value="1"/>
</dbReference>
<dbReference type="GO" id="GO:0005634">
    <property type="term" value="C:nucleus"/>
    <property type="evidence" value="ECO:0007669"/>
    <property type="project" value="UniProtKB-SubCell"/>
</dbReference>
<keyword evidence="7" id="KW-0539">Nucleus</keyword>
<dbReference type="InterPro" id="IPR025422">
    <property type="entry name" value="TGA_domain"/>
</dbReference>
<evidence type="ECO:0000256" key="6">
    <source>
        <dbReference type="ARBA" id="ARBA00023163"/>
    </source>
</evidence>
<dbReference type="InterPro" id="IPR046347">
    <property type="entry name" value="bZIP_sf"/>
</dbReference>
<evidence type="ECO:0000256" key="4">
    <source>
        <dbReference type="ARBA" id="ARBA00023125"/>
    </source>
</evidence>
<protein>
    <submittedName>
        <fullName evidence="11">TGA1</fullName>
    </submittedName>
</protein>
<dbReference type="PANTHER" id="PTHR45693:SF36">
    <property type="entry name" value="TRANSCRIPTION FACTOR TGA4"/>
    <property type="match status" value="1"/>
</dbReference>
<dbReference type="PROSITE" id="PS51806">
    <property type="entry name" value="DOG1"/>
    <property type="match status" value="1"/>
</dbReference>
<keyword evidence="5" id="KW-0010">Activator</keyword>
<name>A0A173DR69_DIOKA</name>
<proteinExistence type="evidence at transcript level"/>